<keyword evidence="2" id="KW-1185">Reference proteome</keyword>
<dbReference type="EMBL" id="JNCA01000013">
    <property type="protein sequence ID" value="KDN55446.1"/>
    <property type="molecule type" value="Genomic_DNA"/>
</dbReference>
<proteinExistence type="predicted"/>
<protein>
    <submittedName>
        <fullName evidence="1">Uncharacterized protein</fullName>
    </submittedName>
</protein>
<name>A0A066WNN7_9FLAO</name>
<organism evidence="1 2">
    <name type="scientific">Flavobacterium seoulense</name>
    <dbReference type="NCBI Taxonomy" id="1492738"/>
    <lineage>
        <taxon>Bacteria</taxon>
        <taxon>Pseudomonadati</taxon>
        <taxon>Bacteroidota</taxon>
        <taxon>Flavobacteriia</taxon>
        <taxon>Flavobacteriales</taxon>
        <taxon>Flavobacteriaceae</taxon>
        <taxon>Flavobacterium</taxon>
    </lineage>
</organism>
<gene>
    <name evidence="1" type="ORF">FEM21_13290</name>
</gene>
<dbReference type="Proteomes" id="UP000027064">
    <property type="component" value="Unassembled WGS sequence"/>
</dbReference>
<evidence type="ECO:0000313" key="2">
    <source>
        <dbReference type="Proteomes" id="UP000027064"/>
    </source>
</evidence>
<evidence type="ECO:0000313" key="1">
    <source>
        <dbReference type="EMBL" id="KDN55446.1"/>
    </source>
</evidence>
<accession>A0A066WNN7</accession>
<sequence length="41" mass="4795">MKPELKKLGNKCRNEKLKATNFSDKILFDFDLNGRKIVINN</sequence>
<dbReference type="STRING" id="1492738.FEM21_13290"/>
<comment type="caution">
    <text evidence="1">The sequence shown here is derived from an EMBL/GenBank/DDBJ whole genome shotgun (WGS) entry which is preliminary data.</text>
</comment>
<dbReference type="AlphaFoldDB" id="A0A066WNN7"/>
<reference evidence="1 2" key="1">
    <citation type="submission" date="2014-05" db="EMBL/GenBank/DDBJ databases">
        <title>Genome Sequence of Flavobacterium sp. EM1321.</title>
        <authorList>
            <person name="Shin S.-K."/>
            <person name="Yi H."/>
        </authorList>
    </citation>
    <scope>NUCLEOTIDE SEQUENCE [LARGE SCALE GENOMIC DNA]</scope>
    <source>
        <strain evidence="1 2">EM1321</strain>
    </source>
</reference>
<dbReference type="PATRIC" id="fig|1492738.3.peg.1321"/>